<dbReference type="Proteomes" id="UP000240509">
    <property type="component" value="Unassembled WGS sequence"/>
</dbReference>
<keyword evidence="2" id="KW-1185">Reference proteome</keyword>
<sequence length="154" mass="17964">MKQIVLKTPHPLRQVDVFEGSFRDARLSISPGRDPEEDLIFHVEINHPSFKKTFYAQKYSLADALETLRIQLHYLFKEKFSTEFYIIGEDQNLSSGYEQEKKYLVYVYDSIKASVQKEFSLSDAELKKESQAPSNDEALKDYLSSNEEFSFEKS</sequence>
<dbReference type="OrthoDB" id="9844218at2"/>
<reference evidence="1 2" key="1">
    <citation type="submission" date="2018-03" db="EMBL/GenBank/DDBJ databases">
        <title>Alkalicoccus saliphilus sp. nov., isolated from a mineral pool.</title>
        <authorList>
            <person name="Zhao B."/>
        </authorList>
    </citation>
    <scope>NUCLEOTIDE SEQUENCE [LARGE SCALE GENOMIC DNA]</scope>
    <source>
        <strain evidence="1 2">6AG</strain>
    </source>
</reference>
<evidence type="ECO:0000313" key="2">
    <source>
        <dbReference type="Proteomes" id="UP000240509"/>
    </source>
</evidence>
<dbReference type="EMBL" id="PZJJ01000001">
    <property type="protein sequence ID" value="PTL40504.1"/>
    <property type="molecule type" value="Genomic_DNA"/>
</dbReference>
<organism evidence="1 2">
    <name type="scientific">Alkalicoccus saliphilus</name>
    <dbReference type="NCBI Taxonomy" id="200989"/>
    <lineage>
        <taxon>Bacteria</taxon>
        <taxon>Bacillati</taxon>
        <taxon>Bacillota</taxon>
        <taxon>Bacilli</taxon>
        <taxon>Bacillales</taxon>
        <taxon>Bacillaceae</taxon>
        <taxon>Alkalicoccus</taxon>
    </lineage>
</organism>
<comment type="caution">
    <text evidence="1">The sequence shown here is derived from an EMBL/GenBank/DDBJ whole genome shotgun (WGS) entry which is preliminary data.</text>
</comment>
<dbReference type="AlphaFoldDB" id="A0A2T4UAS9"/>
<protein>
    <submittedName>
        <fullName evidence="1">Uncharacterized protein</fullName>
    </submittedName>
</protein>
<gene>
    <name evidence="1" type="ORF">C6Y45_00930</name>
</gene>
<name>A0A2T4UAS9_9BACI</name>
<evidence type="ECO:0000313" key="1">
    <source>
        <dbReference type="EMBL" id="PTL40504.1"/>
    </source>
</evidence>
<dbReference type="RefSeq" id="WP_107583043.1">
    <property type="nucleotide sequence ID" value="NZ_PZJJ01000001.1"/>
</dbReference>
<accession>A0A2T4UAS9</accession>
<proteinExistence type="predicted"/>